<accession>A0A7R9ALR1</accession>
<dbReference type="AlphaFoldDB" id="A0A7R9ALR1"/>
<gene>
    <name evidence="2" type="ORF">TSIB3V08_LOCUS299</name>
</gene>
<sequence length="154" mass="16738">MLSLTAEDGEIEVELEEVNPHLRGGRVENPLGKTTPSSPDRDSNLDLPVLSSRAQHDKRVSQLRHRGGVSSGTNPNSGGSRSLGKSERPCVPPPPLLPQWKSVGDATKTPRDAGNMIYSLVRVTYIDISILKPYSFCVSDTVGVYALFQVDLKL</sequence>
<protein>
    <submittedName>
        <fullName evidence="2">Uncharacterized protein</fullName>
    </submittedName>
</protein>
<dbReference type="EMBL" id="OC000068">
    <property type="protein sequence ID" value="CAD7256008.1"/>
    <property type="molecule type" value="Genomic_DNA"/>
</dbReference>
<evidence type="ECO:0000313" key="2">
    <source>
        <dbReference type="EMBL" id="CAD7256008.1"/>
    </source>
</evidence>
<reference evidence="2" key="1">
    <citation type="submission" date="2020-11" db="EMBL/GenBank/DDBJ databases">
        <authorList>
            <person name="Tran Van P."/>
        </authorList>
    </citation>
    <scope>NUCLEOTIDE SEQUENCE</scope>
</reference>
<evidence type="ECO:0000256" key="1">
    <source>
        <dbReference type="SAM" id="MobiDB-lite"/>
    </source>
</evidence>
<name>A0A7R9ALR1_TIMSH</name>
<feature type="compositionally biased region" description="Polar residues" evidence="1">
    <location>
        <begin position="71"/>
        <end position="80"/>
    </location>
</feature>
<feature type="compositionally biased region" description="Acidic residues" evidence="1">
    <location>
        <begin position="7"/>
        <end position="17"/>
    </location>
</feature>
<proteinExistence type="predicted"/>
<organism evidence="2">
    <name type="scientific">Timema shepardi</name>
    <name type="common">Walking stick</name>
    <dbReference type="NCBI Taxonomy" id="629360"/>
    <lineage>
        <taxon>Eukaryota</taxon>
        <taxon>Metazoa</taxon>
        <taxon>Ecdysozoa</taxon>
        <taxon>Arthropoda</taxon>
        <taxon>Hexapoda</taxon>
        <taxon>Insecta</taxon>
        <taxon>Pterygota</taxon>
        <taxon>Neoptera</taxon>
        <taxon>Polyneoptera</taxon>
        <taxon>Phasmatodea</taxon>
        <taxon>Timematodea</taxon>
        <taxon>Timematoidea</taxon>
        <taxon>Timematidae</taxon>
        <taxon>Timema</taxon>
    </lineage>
</organism>
<feature type="region of interest" description="Disordered" evidence="1">
    <location>
        <begin position="1"/>
        <end position="108"/>
    </location>
</feature>